<protein>
    <recommendedName>
        <fullName evidence="1">GerMN domain-containing protein</fullName>
    </recommendedName>
</protein>
<dbReference type="EMBL" id="VSSQ01008113">
    <property type="protein sequence ID" value="MPM37924.1"/>
    <property type="molecule type" value="Genomic_DNA"/>
</dbReference>
<organism evidence="2">
    <name type="scientific">bioreactor metagenome</name>
    <dbReference type="NCBI Taxonomy" id="1076179"/>
    <lineage>
        <taxon>unclassified sequences</taxon>
        <taxon>metagenomes</taxon>
        <taxon>ecological metagenomes</taxon>
    </lineage>
</organism>
<comment type="caution">
    <text evidence="2">The sequence shown here is derived from an EMBL/GenBank/DDBJ whole genome shotgun (WGS) entry which is preliminary data.</text>
</comment>
<dbReference type="AlphaFoldDB" id="A0A644ZJI3"/>
<reference evidence="2" key="1">
    <citation type="submission" date="2019-08" db="EMBL/GenBank/DDBJ databases">
        <authorList>
            <person name="Kucharzyk K."/>
            <person name="Murdoch R.W."/>
            <person name="Higgins S."/>
            <person name="Loffler F."/>
        </authorList>
    </citation>
    <scope>NUCLEOTIDE SEQUENCE</scope>
</reference>
<proteinExistence type="predicted"/>
<sequence>MNKKLVIIVSVILTIITAGIILKVTDSNKDKVSIATNEKLKNSKFPSEKDGFIQIDLYFNDGKDEDKNLLKEERLLNKEELVGEIIIQELIKGPAVASNTKPVLPKETKLLSFSIKDGIAYVNFNSNAEFAMKEGQEKTLLSALASSLTQLPSVEKIMITVENKNIETLGGNYNISKPFTKDNIDTLKIQK</sequence>
<accession>A0A644ZJI3</accession>
<name>A0A644ZJI3_9ZZZZ</name>
<evidence type="ECO:0000313" key="2">
    <source>
        <dbReference type="EMBL" id="MPM37924.1"/>
    </source>
</evidence>
<gene>
    <name evidence="2" type="ORF">SDC9_84545</name>
</gene>
<evidence type="ECO:0000259" key="1">
    <source>
        <dbReference type="SMART" id="SM00909"/>
    </source>
</evidence>
<feature type="domain" description="GerMN" evidence="1">
    <location>
        <begin position="83"/>
        <end position="170"/>
    </location>
</feature>
<dbReference type="Pfam" id="PF10646">
    <property type="entry name" value="Germane"/>
    <property type="match status" value="1"/>
</dbReference>
<dbReference type="SMART" id="SM00909">
    <property type="entry name" value="Germane"/>
    <property type="match status" value="1"/>
</dbReference>
<dbReference type="InterPro" id="IPR019606">
    <property type="entry name" value="GerMN"/>
</dbReference>